<dbReference type="InterPro" id="IPR035418">
    <property type="entry name" value="AraC-bd_2"/>
</dbReference>
<proteinExistence type="predicted"/>
<dbReference type="SUPFAM" id="SSF46689">
    <property type="entry name" value="Homeodomain-like"/>
    <property type="match status" value="1"/>
</dbReference>
<evidence type="ECO:0000259" key="4">
    <source>
        <dbReference type="PROSITE" id="PS01124"/>
    </source>
</evidence>
<dbReference type="Pfam" id="PF14525">
    <property type="entry name" value="AraC_binding_2"/>
    <property type="match status" value="1"/>
</dbReference>
<dbReference type="GO" id="GO:0043565">
    <property type="term" value="F:sequence-specific DNA binding"/>
    <property type="evidence" value="ECO:0007669"/>
    <property type="project" value="InterPro"/>
</dbReference>
<dbReference type="InterPro" id="IPR009057">
    <property type="entry name" value="Homeodomain-like_sf"/>
</dbReference>
<dbReference type="EMBL" id="CP163435">
    <property type="protein sequence ID" value="XDQ31042.1"/>
    <property type="molecule type" value="Genomic_DNA"/>
</dbReference>
<gene>
    <name evidence="5" type="ORF">AB5J56_42875</name>
</gene>
<dbReference type="Pfam" id="PF12833">
    <property type="entry name" value="HTH_18"/>
    <property type="match status" value="1"/>
</dbReference>
<dbReference type="AlphaFoldDB" id="A0AB39PLV1"/>
<dbReference type="RefSeq" id="WP_369241565.1">
    <property type="nucleotide sequence ID" value="NZ_CP163435.1"/>
</dbReference>
<dbReference type="InterPro" id="IPR018060">
    <property type="entry name" value="HTH_AraC"/>
</dbReference>
<feature type="domain" description="HTH araC/xylS-type" evidence="4">
    <location>
        <begin position="224"/>
        <end position="325"/>
    </location>
</feature>
<dbReference type="PANTHER" id="PTHR46796">
    <property type="entry name" value="HTH-TYPE TRANSCRIPTIONAL ACTIVATOR RHAS-RELATED"/>
    <property type="match status" value="1"/>
</dbReference>
<dbReference type="InterPro" id="IPR020449">
    <property type="entry name" value="Tscrpt_reg_AraC-type_HTH"/>
</dbReference>
<dbReference type="PRINTS" id="PR00032">
    <property type="entry name" value="HTHARAC"/>
</dbReference>
<accession>A0AB39PLV1</accession>
<evidence type="ECO:0000256" key="2">
    <source>
        <dbReference type="ARBA" id="ARBA00023125"/>
    </source>
</evidence>
<dbReference type="InterPro" id="IPR050204">
    <property type="entry name" value="AraC_XylS_family_regulators"/>
</dbReference>
<evidence type="ECO:0000313" key="5">
    <source>
        <dbReference type="EMBL" id="XDQ31042.1"/>
    </source>
</evidence>
<protein>
    <submittedName>
        <fullName evidence="5">Helix-turn-helix domain-containing protein</fullName>
    </submittedName>
</protein>
<name>A0AB39PLV1_9ACTN</name>
<organism evidence="5">
    <name type="scientific">Streptomyces sp. R21</name>
    <dbReference type="NCBI Taxonomy" id="3238627"/>
    <lineage>
        <taxon>Bacteria</taxon>
        <taxon>Bacillati</taxon>
        <taxon>Actinomycetota</taxon>
        <taxon>Actinomycetes</taxon>
        <taxon>Kitasatosporales</taxon>
        <taxon>Streptomycetaceae</taxon>
        <taxon>Streptomyces</taxon>
    </lineage>
</organism>
<dbReference type="Gene3D" id="1.10.10.60">
    <property type="entry name" value="Homeodomain-like"/>
    <property type="match status" value="1"/>
</dbReference>
<dbReference type="PANTHER" id="PTHR46796:SF6">
    <property type="entry name" value="ARAC SUBFAMILY"/>
    <property type="match status" value="1"/>
</dbReference>
<evidence type="ECO:0000256" key="1">
    <source>
        <dbReference type="ARBA" id="ARBA00023015"/>
    </source>
</evidence>
<reference evidence="5" key="1">
    <citation type="submission" date="2024-07" db="EMBL/GenBank/DDBJ databases">
        <authorList>
            <person name="Yu S.T."/>
        </authorList>
    </citation>
    <scope>NUCLEOTIDE SEQUENCE</scope>
    <source>
        <strain evidence="5">R21</strain>
    </source>
</reference>
<sequence length="333" mass="36167">MPRRQPLSPPLHLALSTETAAPADRVSSWQHALSGAFVSQDVLVQDPDAWRASMWADRIGSLQIAMEESDPVKVVRTPEQIASDSKAHLFARLQLHGTAALFQDGRSTQLGPGLLAFYDASSPFKLVMPERYRACVLMMPRRLLRLDDTQIRRLTATAVDDAPGGPAALLLPLLSGLVSQIRTTPPVLREKLARTVTDLLATLAAGQSGPQGPAPGAAGPTLLDQVKASVERRLGEPELSPRLLADEHGISVRYLHKLFQEQGTTVGRWIRQRRLEACKTELARRDGADRVIGTVAARWGFSSPAHFSHVFRSAYGMSPGEWRASAAATAQDG</sequence>
<evidence type="ECO:0000256" key="3">
    <source>
        <dbReference type="ARBA" id="ARBA00023163"/>
    </source>
</evidence>
<keyword evidence="1" id="KW-0805">Transcription regulation</keyword>
<keyword evidence="2" id="KW-0238">DNA-binding</keyword>
<dbReference type="PROSITE" id="PS01124">
    <property type="entry name" value="HTH_ARAC_FAMILY_2"/>
    <property type="match status" value="1"/>
</dbReference>
<dbReference type="SMART" id="SM00342">
    <property type="entry name" value="HTH_ARAC"/>
    <property type="match status" value="1"/>
</dbReference>
<dbReference type="GO" id="GO:0003700">
    <property type="term" value="F:DNA-binding transcription factor activity"/>
    <property type="evidence" value="ECO:0007669"/>
    <property type="project" value="InterPro"/>
</dbReference>
<keyword evidence="3" id="KW-0804">Transcription</keyword>